<feature type="transmembrane region" description="Helical" evidence="7">
    <location>
        <begin position="112"/>
        <end position="132"/>
    </location>
</feature>
<sequence>MNNAIKKLDRAQRESALGWGLILPAALIIALLVLYPIVYNIYLSFFDTSLSGRNTFIGLSNYQNVVFDIDFWKAVLTTLIYVVFTTAGTTVFGLIVALVMNQRFPLRGLVRSLLLLPYVAPVISVVYSWKFIFDPVNGIFMDLTVEKMGLFAERFNLIGSPSAAIWVVIVFSIWRNFPFTYLMILSRLQAIDRNLYEAADIDGCGGWAKFRYITLPEVYFVTGSIVLLRIIWNFNKFEDIYLLADNVEVLSVYTYFKAFTGAMEMGQGSSLAVIQFLLLIGFIIYYVKKVLKW</sequence>
<evidence type="ECO:0000256" key="1">
    <source>
        <dbReference type="ARBA" id="ARBA00004651"/>
    </source>
</evidence>
<dbReference type="Proteomes" id="UP000587760">
    <property type="component" value="Unassembled WGS sequence"/>
</dbReference>
<dbReference type="PANTHER" id="PTHR43227">
    <property type="entry name" value="BLL4140 PROTEIN"/>
    <property type="match status" value="1"/>
</dbReference>
<dbReference type="InterPro" id="IPR035906">
    <property type="entry name" value="MetI-like_sf"/>
</dbReference>
<dbReference type="GO" id="GO:0055085">
    <property type="term" value="P:transmembrane transport"/>
    <property type="evidence" value="ECO:0007669"/>
    <property type="project" value="InterPro"/>
</dbReference>
<accession>A0A841R4X5</accession>
<evidence type="ECO:0000256" key="5">
    <source>
        <dbReference type="ARBA" id="ARBA00022989"/>
    </source>
</evidence>
<comment type="similarity">
    <text evidence="7">Belongs to the binding-protein-dependent transport system permease family.</text>
</comment>
<evidence type="ECO:0000313" key="9">
    <source>
        <dbReference type="EMBL" id="MBB6478866.1"/>
    </source>
</evidence>
<keyword evidence="6 7" id="KW-0472">Membrane</keyword>
<keyword evidence="9" id="KW-0762">Sugar transport</keyword>
<dbReference type="SUPFAM" id="SSF161098">
    <property type="entry name" value="MetI-like"/>
    <property type="match status" value="1"/>
</dbReference>
<evidence type="ECO:0000256" key="7">
    <source>
        <dbReference type="RuleBase" id="RU363032"/>
    </source>
</evidence>
<evidence type="ECO:0000256" key="6">
    <source>
        <dbReference type="ARBA" id="ARBA00023136"/>
    </source>
</evidence>
<keyword evidence="10" id="KW-1185">Reference proteome</keyword>
<comment type="subcellular location">
    <subcellularLocation>
        <location evidence="1 7">Cell membrane</location>
        <topology evidence="1 7">Multi-pass membrane protein</topology>
    </subcellularLocation>
</comment>
<dbReference type="PROSITE" id="PS50928">
    <property type="entry name" value="ABC_TM1"/>
    <property type="match status" value="1"/>
</dbReference>
<feature type="transmembrane region" description="Helical" evidence="7">
    <location>
        <begin position="268"/>
        <end position="287"/>
    </location>
</feature>
<dbReference type="AlphaFoldDB" id="A0A841R4X5"/>
<protein>
    <submittedName>
        <fullName evidence="9">Multiple sugar transport system permease protein</fullName>
    </submittedName>
</protein>
<proteinExistence type="inferred from homology"/>
<feature type="domain" description="ABC transmembrane type-1" evidence="8">
    <location>
        <begin position="75"/>
        <end position="286"/>
    </location>
</feature>
<dbReference type="InterPro" id="IPR050809">
    <property type="entry name" value="UgpAE/MalFG_permease"/>
</dbReference>
<dbReference type="Pfam" id="PF00528">
    <property type="entry name" value="BPD_transp_1"/>
    <property type="match status" value="1"/>
</dbReference>
<dbReference type="EMBL" id="JACHGJ010000001">
    <property type="protein sequence ID" value="MBB6478866.1"/>
    <property type="molecule type" value="Genomic_DNA"/>
</dbReference>
<gene>
    <name evidence="9" type="ORF">HNR50_000499</name>
</gene>
<evidence type="ECO:0000256" key="2">
    <source>
        <dbReference type="ARBA" id="ARBA00022448"/>
    </source>
</evidence>
<reference evidence="9 10" key="1">
    <citation type="submission" date="2020-08" db="EMBL/GenBank/DDBJ databases">
        <title>Genomic Encyclopedia of Type Strains, Phase IV (KMG-IV): sequencing the most valuable type-strain genomes for metagenomic binning, comparative biology and taxonomic classification.</title>
        <authorList>
            <person name="Goeker M."/>
        </authorList>
    </citation>
    <scope>NUCLEOTIDE SEQUENCE [LARGE SCALE GENOMIC DNA]</scope>
    <source>
        <strain evidence="9 10">DSM 2461</strain>
    </source>
</reference>
<feature type="transmembrane region" description="Helical" evidence="7">
    <location>
        <begin position="163"/>
        <end position="184"/>
    </location>
</feature>
<feature type="transmembrane region" description="Helical" evidence="7">
    <location>
        <begin position="218"/>
        <end position="234"/>
    </location>
</feature>
<name>A0A841R4X5_9SPIO</name>
<dbReference type="CDD" id="cd06261">
    <property type="entry name" value="TM_PBP2"/>
    <property type="match status" value="1"/>
</dbReference>
<dbReference type="Gene3D" id="1.10.3720.10">
    <property type="entry name" value="MetI-like"/>
    <property type="match status" value="1"/>
</dbReference>
<dbReference type="RefSeq" id="WP_184743241.1">
    <property type="nucleotide sequence ID" value="NZ_JACHGJ010000001.1"/>
</dbReference>
<dbReference type="InterPro" id="IPR000515">
    <property type="entry name" value="MetI-like"/>
</dbReference>
<keyword evidence="3" id="KW-1003">Cell membrane</keyword>
<keyword evidence="2 7" id="KW-0813">Transport</keyword>
<comment type="caution">
    <text evidence="9">The sequence shown here is derived from an EMBL/GenBank/DDBJ whole genome shotgun (WGS) entry which is preliminary data.</text>
</comment>
<keyword evidence="5 7" id="KW-1133">Transmembrane helix</keyword>
<dbReference type="GO" id="GO:0005886">
    <property type="term" value="C:plasma membrane"/>
    <property type="evidence" value="ECO:0007669"/>
    <property type="project" value="UniProtKB-SubCell"/>
</dbReference>
<feature type="transmembrane region" description="Helical" evidence="7">
    <location>
        <begin position="79"/>
        <end position="100"/>
    </location>
</feature>
<evidence type="ECO:0000256" key="4">
    <source>
        <dbReference type="ARBA" id="ARBA00022692"/>
    </source>
</evidence>
<evidence type="ECO:0000259" key="8">
    <source>
        <dbReference type="PROSITE" id="PS50928"/>
    </source>
</evidence>
<dbReference type="PANTHER" id="PTHR43227:SF7">
    <property type="entry name" value="ARABINOOLIGOSACCHARIDES TRANSPORT SYSTEM PERMEASE PROTEIN ARAP"/>
    <property type="match status" value="1"/>
</dbReference>
<keyword evidence="4 7" id="KW-0812">Transmembrane</keyword>
<evidence type="ECO:0000313" key="10">
    <source>
        <dbReference type="Proteomes" id="UP000587760"/>
    </source>
</evidence>
<evidence type="ECO:0000256" key="3">
    <source>
        <dbReference type="ARBA" id="ARBA00022475"/>
    </source>
</evidence>
<feature type="transmembrane region" description="Helical" evidence="7">
    <location>
        <begin position="21"/>
        <end position="42"/>
    </location>
</feature>
<organism evidence="9 10">
    <name type="scientific">Spirochaeta isovalerica</name>
    <dbReference type="NCBI Taxonomy" id="150"/>
    <lineage>
        <taxon>Bacteria</taxon>
        <taxon>Pseudomonadati</taxon>
        <taxon>Spirochaetota</taxon>
        <taxon>Spirochaetia</taxon>
        <taxon>Spirochaetales</taxon>
        <taxon>Spirochaetaceae</taxon>
        <taxon>Spirochaeta</taxon>
    </lineage>
</organism>